<keyword evidence="2" id="KW-0732">Signal</keyword>
<evidence type="ECO:0000256" key="2">
    <source>
        <dbReference type="SAM" id="SignalP"/>
    </source>
</evidence>
<protein>
    <recommendedName>
        <fullName evidence="3">LTD domain-containing protein</fullName>
    </recommendedName>
</protein>
<dbReference type="SUPFAM" id="SSF74853">
    <property type="entry name" value="Lamin A/C globular tail domain"/>
    <property type="match status" value="1"/>
</dbReference>
<feature type="domain" description="LTD" evidence="3">
    <location>
        <begin position="25"/>
        <end position="165"/>
    </location>
</feature>
<dbReference type="InterPro" id="IPR001322">
    <property type="entry name" value="Lamin_tail_dom"/>
</dbReference>
<dbReference type="AlphaFoldDB" id="A0A2T0Q2F7"/>
<dbReference type="RefSeq" id="WP_281262426.1">
    <property type="nucleotide sequence ID" value="NZ_PVZC01000005.1"/>
</dbReference>
<evidence type="ECO:0000313" key="4">
    <source>
        <dbReference type="EMBL" id="PRX97848.1"/>
    </source>
</evidence>
<feature type="chain" id="PRO_5015730561" description="LTD domain-containing protein" evidence="2">
    <location>
        <begin position="34"/>
        <end position="833"/>
    </location>
</feature>
<keyword evidence="5" id="KW-1185">Reference proteome</keyword>
<dbReference type="PANTHER" id="PTHR42834">
    <property type="entry name" value="ENDONUCLEASE/EXONUCLEASE/PHOSPHATASE FAMILY PROTEIN (AFU_ORTHOLOGUE AFUA_3G09210)"/>
    <property type="match status" value="1"/>
</dbReference>
<dbReference type="InterPro" id="IPR005135">
    <property type="entry name" value="Endo/exonuclease/phosphatase"/>
</dbReference>
<dbReference type="InterPro" id="IPR036415">
    <property type="entry name" value="Lamin_tail_dom_sf"/>
</dbReference>
<evidence type="ECO:0000259" key="3">
    <source>
        <dbReference type="PROSITE" id="PS51841"/>
    </source>
</evidence>
<dbReference type="EMBL" id="PVZC01000005">
    <property type="protein sequence ID" value="PRX97848.1"/>
    <property type="molecule type" value="Genomic_DNA"/>
</dbReference>
<comment type="caution">
    <text evidence="4">The sequence shown here is derived from an EMBL/GenBank/DDBJ whole genome shotgun (WGS) entry which is preliminary data.</text>
</comment>
<accession>A0A2T0Q2F7</accession>
<dbReference type="Pfam" id="PF03372">
    <property type="entry name" value="Exo_endo_phos"/>
    <property type="match status" value="1"/>
</dbReference>
<dbReference type="Pfam" id="PF00932">
    <property type="entry name" value="LTD"/>
    <property type="match status" value="1"/>
</dbReference>
<name>A0A2T0Q2F7_9ACTN</name>
<dbReference type="CDD" id="cd10283">
    <property type="entry name" value="MnuA_DNase1-like"/>
    <property type="match status" value="1"/>
</dbReference>
<dbReference type="PROSITE" id="PS51841">
    <property type="entry name" value="LTD"/>
    <property type="match status" value="1"/>
</dbReference>
<dbReference type="GO" id="GO:0003824">
    <property type="term" value="F:catalytic activity"/>
    <property type="evidence" value="ECO:0007669"/>
    <property type="project" value="InterPro"/>
</dbReference>
<dbReference type="InterPro" id="IPR036691">
    <property type="entry name" value="Endo/exonu/phosph_ase_sf"/>
</dbReference>
<dbReference type="SUPFAM" id="SSF56219">
    <property type="entry name" value="DNase I-like"/>
    <property type="match status" value="1"/>
</dbReference>
<evidence type="ECO:0000256" key="1">
    <source>
        <dbReference type="SAM" id="MobiDB-lite"/>
    </source>
</evidence>
<proteinExistence type="predicted"/>
<sequence>MRLLSRCRRWVGACAAVAVSAGLVAVPAVPAQAVSETVVVSEVYGGGGNAGAELTQDFVELANLGDAPVELDGWSVQYASAGGAAWSGRTQLTGTIEPGGFYLVAQARGSGGTTALPEPDASGTVAMSASQGSVALVNSAEALTCGDPTSCAADGRVVDLVGYGAARRYEGTPAPELSNTRSAARGADLASVADTDDNAADFAAGAPTPVNAAGEGPGGGEPGGPEEPGEHRVHDVTGTTRVSPLLGERVEGVPGVVTAVNRFGSGRGFWFQDVRGDGDERTSEGLFVFTGESTPQVAVGDEVLVSGQVSAYRPGAANGPNQAITQLGGAVWTVLSSGNALPEAEAIGPDEVPAELAPEAGGDISALPLEPDRYALDYWASRLGMRVSVADVPLVGPSTEFNELWVTTRPEEVATPAGGVHYGSYDRPNTGRLKIESLIPFGERPFPQADTGDRLTGTTAGPLYYDSFGGYTLMATELGQVADGGLTRDVASAQPEWALSVATYNVENLSVNDDAAKFERLAEGLVTHLAAPDIVALEEIQDDTGPTDDGVVGSERTVARFLDAIEAAGGPRYASAWIDPQDGQDGGQPGGNIRNVFLYDPAQVDLVSAPGGDATTPVEVVAGRRGAALSVSPGRIAPADAAWDSSRKPLVAQFRYRGRDVFVVANHFASKGGDEPLHGRFQPPERSSEVQRLAQAELVRGFVDELLAADPDANVLVVGDLNDFPFSPVLQTFTGDGAMVNSADTLPVEERYNYVFDGNSQQLDHILVGGALAHRVDFDVVHLNADFHDQVSDHDPLLLRFRPLSGHPGLDRTEDRRYYGCEGGAAAAPCPAG</sequence>
<dbReference type="Proteomes" id="UP000237846">
    <property type="component" value="Unassembled WGS sequence"/>
</dbReference>
<organism evidence="4 5">
    <name type="scientific">Allonocardiopsis opalescens</name>
    <dbReference type="NCBI Taxonomy" id="1144618"/>
    <lineage>
        <taxon>Bacteria</taxon>
        <taxon>Bacillati</taxon>
        <taxon>Actinomycetota</taxon>
        <taxon>Actinomycetes</taxon>
        <taxon>Streptosporangiales</taxon>
        <taxon>Allonocardiopsis</taxon>
    </lineage>
</organism>
<reference evidence="4 5" key="1">
    <citation type="submission" date="2018-03" db="EMBL/GenBank/DDBJ databases">
        <title>Genomic Encyclopedia of Archaeal and Bacterial Type Strains, Phase II (KMG-II): from individual species to whole genera.</title>
        <authorList>
            <person name="Goeker M."/>
        </authorList>
    </citation>
    <scope>NUCLEOTIDE SEQUENCE [LARGE SCALE GENOMIC DNA]</scope>
    <source>
        <strain evidence="4 5">DSM 45601</strain>
    </source>
</reference>
<feature type="region of interest" description="Disordered" evidence="1">
    <location>
        <begin position="199"/>
        <end position="233"/>
    </location>
</feature>
<dbReference type="Gene3D" id="3.60.10.10">
    <property type="entry name" value="Endonuclease/exonuclease/phosphatase"/>
    <property type="match status" value="1"/>
</dbReference>
<gene>
    <name evidence="4" type="ORF">CLV72_105198</name>
</gene>
<evidence type="ECO:0000313" key="5">
    <source>
        <dbReference type="Proteomes" id="UP000237846"/>
    </source>
</evidence>
<dbReference type="CDD" id="cd04486">
    <property type="entry name" value="YhcR_OBF_like"/>
    <property type="match status" value="1"/>
</dbReference>
<feature type="signal peptide" evidence="2">
    <location>
        <begin position="1"/>
        <end position="33"/>
    </location>
</feature>
<dbReference type="PANTHER" id="PTHR42834:SF1">
    <property type="entry name" value="ENDONUCLEASE_EXONUCLEASE_PHOSPHATASE FAMILY PROTEIN (AFU_ORTHOLOGUE AFUA_3G09210)"/>
    <property type="match status" value="1"/>
</dbReference>